<feature type="region of interest" description="Disordered" evidence="1">
    <location>
        <begin position="218"/>
        <end position="273"/>
    </location>
</feature>
<protein>
    <submittedName>
        <fullName evidence="2">Uncharacterized protein</fullName>
    </submittedName>
</protein>
<keyword evidence="3" id="KW-1185">Reference proteome</keyword>
<evidence type="ECO:0000313" key="3">
    <source>
        <dbReference type="Proteomes" id="UP001178507"/>
    </source>
</evidence>
<dbReference type="Proteomes" id="UP001178507">
    <property type="component" value="Unassembled WGS sequence"/>
</dbReference>
<organism evidence="2 3">
    <name type="scientific">Effrenium voratum</name>
    <dbReference type="NCBI Taxonomy" id="2562239"/>
    <lineage>
        <taxon>Eukaryota</taxon>
        <taxon>Sar</taxon>
        <taxon>Alveolata</taxon>
        <taxon>Dinophyceae</taxon>
        <taxon>Suessiales</taxon>
        <taxon>Symbiodiniaceae</taxon>
        <taxon>Effrenium</taxon>
    </lineage>
</organism>
<feature type="compositionally biased region" description="Basic and acidic residues" evidence="1">
    <location>
        <begin position="218"/>
        <end position="231"/>
    </location>
</feature>
<proteinExistence type="predicted"/>
<name>A0AA36MRM7_9DINO</name>
<dbReference type="EMBL" id="CAUJNA010000473">
    <property type="protein sequence ID" value="CAJ1377610.1"/>
    <property type="molecule type" value="Genomic_DNA"/>
</dbReference>
<comment type="caution">
    <text evidence="2">The sequence shown here is derived from an EMBL/GenBank/DDBJ whole genome shotgun (WGS) entry which is preliminary data.</text>
</comment>
<dbReference type="AlphaFoldDB" id="A0AA36MRM7"/>
<evidence type="ECO:0000256" key="1">
    <source>
        <dbReference type="SAM" id="MobiDB-lite"/>
    </source>
</evidence>
<reference evidence="2" key="1">
    <citation type="submission" date="2023-08" db="EMBL/GenBank/DDBJ databases">
        <authorList>
            <person name="Chen Y."/>
            <person name="Shah S."/>
            <person name="Dougan E. K."/>
            <person name="Thang M."/>
            <person name="Chan C."/>
        </authorList>
    </citation>
    <scope>NUCLEOTIDE SEQUENCE</scope>
</reference>
<sequence length="273" mass="31129">MPYDVFTEERENEAMSCQVEEMNSKMAAAQGAQKETTKRVVERMSVNRDVSLVLHMVQGWRREVDESKKDGLHAETLANAQARLRAFLQGKNEGALKFLKMALGGSDTAVVTEAWVSWKQTTLDVKREAEVKKAAEEAAKLKQEYREQHIKVARSAMNRAAAVHEQNLLIEMFENWRVDSRVEHTAVKYGAKIDAKRQQLAGVHQMFREFAHQLEGSLKKSLDSDRQDRQPLRRTRTLHKMETGTVSLPDIHKPPTPTEKIKADIPQPKMAWG</sequence>
<accession>A0AA36MRM7</accession>
<gene>
    <name evidence="2" type="ORF">EVOR1521_LOCUS6358</name>
</gene>
<evidence type="ECO:0000313" key="2">
    <source>
        <dbReference type="EMBL" id="CAJ1377610.1"/>
    </source>
</evidence>